<evidence type="ECO:0000313" key="3">
    <source>
        <dbReference type="Proteomes" id="UP001609932"/>
    </source>
</evidence>
<organism evidence="2 3">
    <name type="scientific">Ectopseudomonas khazarica</name>
    <dbReference type="NCBI Taxonomy" id="2502979"/>
    <lineage>
        <taxon>Bacteria</taxon>
        <taxon>Pseudomonadati</taxon>
        <taxon>Pseudomonadota</taxon>
        <taxon>Gammaproteobacteria</taxon>
        <taxon>Pseudomonadales</taxon>
        <taxon>Pseudomonadaceae</taxon>
        <taxon>Ectopseudomonas</taxon>
    </lineage>
</organism>
<evidence type="ECO:0000313" key="2">
    <source>
        <dbReference type="EMBL" id="MFH6598584.1"/>
    </source>
</evidence>
<dbReference type="InterPro" id="IPR052732">
    <property type="entry name" value="Cell-binding_unc_protein"/>
</dbReference>
<accession>A0ABW7MD09</accession>
<dbReference type="RefSeq" id="WP_395272555.1">
    <property type="nucleotide sequence ID" value="NZ_JBHEGD010000001.1"/>
</dbReference>
<feature type="domain" description="RNA ligase" evidence="1">
    <location>
        <begin position="48"/>
        <end position="239"/>
    </location>
</feature>
<dbReference type="SUPFAM" id="SSF56091">
    <property type="entry name" value="DNA ligase/mRNA capping enzyme, catalytic domain"/>
    <property type="match status" value="1"/>
</dbReference>
<dbReference type="InterPro" id="IPR021122">
    <property type="entry name" value="RNA_ligase_dom_REL/Rnl2"/>
</dbReference>
<dbReference type="Gene3D" id="3.30.470.30">
    <property type="entry name" value="DNA ligase/mRNA capping enzyme"/>
    <property type="match status" value="1"/>
</dbReference>
<sequence length="290" mass="33445">MNMDSSCNLHNLELHKYPRTPHLQGSRLQPGDSNADQVRYHELHGQWLVVEEKLDGANAGISFSSAGELLLQSRGHYLTGGGRERQFNLFKQWAVAHERWLLERLEDRYVLFGEWLHKKHSVFYDQLPHYFCEFDIWDRAQGLYLSTAARRHLLQDGPVLSVPVLHEGPAPRRLEDLLELVGHSLAKSAIWQETFEAAVAREGLDLPRAWRQCDHSSQMEGLYLKVEDEHCTRSRLKWVRQDFVQAILDADQHHASQPFIANQLATLADLYSPRLALDWNGPREGYSGSY</sequence>
<proteinExistence type="predicted"/>
<dbReference type="Pfam" id="PF09414">
    <property type="entry name" value="RNA_ligase"/>
    <property type="match status" value="1"/>
</dbReference>
<dbReference type="GO" id="GO:0016874">
    <property type="term" value="F:ligase activity"/>
    <property type="evidence" value="ECO:0007669"/>
    <property type="project" value="UniProtKB-KW"/>
</dbReference>
<protein>
    <submittedName>
        <fullName evidence="2">RNA ligase family protein</fullName>
    </submittedName>
</protein>
<dbReference type="EMBL" id="JBHEGD010000001">
    <property type="protein sequence ID" value="MFH6598584.1"/>
    <property type="molecule type" value="Genomic_DNA"/>
</dbReference>
<keyword evidence="2" id="KW-0436">Ligase</keyword>
<name>A0ABW7MD09_9GAMM</name>
<dbReference type="PANTHER" id="PTHR43883">
    <property type="entry name" value="SLR0207 PROTEIN"/>
    <property type="match status" value="1"/>
</dbReference>
<comment type="caution">
    <text evidence="2">The sequence shown here is derived from an EMBL/GenBank/DDBJ whole genome shotgun (WGS) entry which is preliminary data.</text>
</comment>
<gene>
    <name evidence="2" type="ORF">ACEVAQ_07660</name>
</gene>
<evidence type="ECO:0000259" key="1">
    <source>
        <dbReference type="Pfam" id="PF09414"/>
    </source>
</evidence>
<reference evidence="2 3" key="1">
    <citation type="submission" date="2024-09" db="EMBL/GenBank/DDBJ databases">
        <title>Elucidation of the Bokeelamides from Bacteria Associated with Moon Snail Egg Collars.</title>
        <authorList>
            <person name="Campbell R."/>
            <person name="Piedl K."/>
            <person name="Mevers E."/>
        </authorList>
    </citation>
    <scope>NUCLEOTIDE SEQUENCE [LARGE SCALE GENOMIC DNA]</scope>
    <source>
        <strain evidence="2 3">EM133</strain>
    </source>
</reference>
<dbReference type="Proteomes" id="UP001609932">
    <property type="component" value="Unassembled WGS sequence"/>
</dbReference>
<keyword evidence="3" id="KW-1185">Reference proteome</keyword>
<dbReference type="PANTHER" id="PTHR43883:SF1">
    <property type="entry name" value="GLUCONOKINASE"/>
    <property type="match status" value="1"/>
</dbReference>